<evidence type="ECO:0000256" key="3">
    <source>
        <dbReference type="ARBA" id="ARBA00022737"/>
    </source>
</evidence>
<keyword evidence="3" id="KW-0677">Repeat</keyword>
<dbReference type="PROSITE" id="PS50005">
    <property type="entry name" value="TPR"/>
    <property type="match status" value="3"/>
</dbReference>
<keyword evidence="9" id="KW-1185">Reference proteome</keyword>
<dbReference type="GO" id="GO:0005829">
    <property type="term" value="C:cytosol"/>
    <property type="evidence" value="ECO:0007669"/>
    <property type="project" value="Ensembl"/>
</dbReference>
<dbReference type="Pfam" id="PF13181">
    <property type="entry name" value="TPR_8"/>
    <property type="match status" value="2"/>
</dbReference>
<dbReference type="InterPro" id="IPR019734">
    <property type="entry name" value="TPR_rpt"/>
</dbReference>
<dbReference type="InterPro" id="IPR025986">
    <property type="entry name" value="RPAP3-like_C"/>
</dbReference>
<evidence type="ECO:0000256" key="4">
    <source>
        <dbReference type="ARBA" id="ARBA00022803"/>
    </source>
</evidence>
<feature type="region of interest" description="Disordered" evidence="6">
    <location>
        <begin position="279"/>
        <end position="303"/>
    </location>
</feature>
<evidence type="ECO:0000313" key="9">
    <source>
        <dbReference type="Proteomes" id="UP000694409"/>
    </source>
</evidence>
<reference evidence="8" key="2">
    <citation type="submission" date="2025-09" db="UniProtKB">
        <authorList>
            <consortium name="Ensembl"/>
        </authorList>
    </citation>
    <scope>IDENTIFICATION</scope>
</reference>
<feature type="repeat" description="TPR" evidence="5">
    <location>
        <begin position="435"/>
        <end position="468"/>
    </location>
</feature>
<dbReference type="GO" id="GO:0031072">
    <property type="term" value="F:heat shock protein binding"/>
    <property type="evidence" value="ECO:0007669"/>
    <property type="project" value="TreeGrafter"/>
</dbReference>
<sequence length="700" mass="79934">MGDESVPYFLGEGTTKTYQIPISHLDYKFIEKCTDIKHLEKILRVLRSGEEGCYPELTLVCEKRIERLDPRNRALRKDKPAATASDFTAEEWFDVEKECSKIDEDCEESNSKARFFSRPSLPIIEKKIDTTGMTKREKIFIATREKEKGNEAFATGDYAEAVTYYTRSISVIPTAAVYNNKAQAEIKLQDWDNALQDCEKVLDMEPGNIKALMRRATVHNHLQNYQTAIEDLNKVLSVEPENSMAKKSLQEIEEKLKGLKPVSEPQAKGKKILIEEIEDTEGREQNTEECERRGGDKREQSPDDLSILYSNRAACYLKEGNCSDCIQDCNRALELQPFSLKPLLRRAMANESMERYRQAYIDYKTVLQIDSSIQAANDSVNRITKTLLDQDGPSWREKLPPIPVVPVAVQLHRWDGGSLTSEDKPSTIDITMEKFKRLKNEGNDFVKMGKYEEAANKYSECMKLNTEECTVYTNRALCYLKLYKYEEAKRDCDHVLQLEDSNIKAFYRRALAYKGLQVRKKNMPGILKHGKKITIEEVEEGQFAPSEDAQTHHVAAEEAVPKAVPRRSSQKLRVSEPPNAYDFGQIINALNANKDKAACADLLTATDPKTLPVLLSNKLEGEILLIFIQSLEHYIAGKDPGLAYQHLFYLSKAERFKVVLALLSKNEKEEVQHLFDLLTESHSDQYSLEDLESLKEVYEL</sequence>
<evidence type="ECO:0000256" key="2">
    <source>
        <dbReference type="ARBA" id="ARBA00022490"/>
    </source>
</evidence>
<dbReference type="Gene3D" id="1.25.40.10">
    <property type="entry name" value="Tetratricopeptide repeat domain"/>
    <property type="match status" value="3"/>
</dbReference>
<keyword evidence="4 5" id="KW-0802">TPR repeat</keyword>
<feature type="compositionally biased region" description="Basic and acidic residues" evidence="6">
    <location>
        <begin position="280"/>
        <end position="301"/>
    </location>
</feature>
<dbReference type="GO" id="GO:0006626">
    <property type="term" value="P:protein targeting to mitochondrion"/>
    <property type="evidence" value="ECO:0007669"/>
    <property type="project" value="TreeGrafter"/>
</dbReference>
<name>A0A8C9MMF4_SERCA</name>
<dbReference type="GeneTree" id="ENSGT00940000154697"/>
<dbReference type="OMA" id="IDGDIKX"/>
<dbReference type="Proteomes" id="UP000694409">
    <property type="component" value="Unassembled WGS sequence"/>
</dbReference>
<gene>
    <name evidence="8" type="primary">SPAG1</name>
</gene>
<evidence type="ECO:0000313" key="8">
    <source>
        <dbReference type="Ensembl" id="ENSSCAP00000005435.1"/>
    </source>
</evidence>
<dbReference type="InterPro" id="IPR051982">
    <property type="entry name" value="CiliaryAsmbly_MitoImport"/>
</dbReference>
<keyword evidence="2" id="KW-0963">Cytoplasm</keyword>
<evidence type="ECO:0000256" key="6">
    <source>
        <dbReference type="SAM" id="MobiDB-lite"/>
    </source>
</evidence>
<dbReference type="GO" id="GO:0005929">
    <property type="term" value="C:cilium"/>
    <property type="evidence" value="ECO:0007669"/>
    <property type="project" value="Ensembl"/>
</dbReference>
<dbReference type="Pfam" id="PF13877">
    <property type="entry name" value="RPAP3_C"/>
    <property type="match status" value="1"/>
</dbReference>
<dbReference type="GO" id="GO:0005739">
    <property type="term" value="C:mitochondrion"/>
    <property type="evidence" value="ECO:0007669"/>
    <property type="project" value="TreeGrafter"/>
</dbReference>
<proteinExistence type="predicted"/>
<feature type="repeat" description="TPR" evidence="5">
    <location>
        <begin position="175"/>
        <end position="208"/>
    </location>
</feature>
<reference evidence="8" key="1">
    <citation type="submission" date="2025-08" db="UniProtKB">
        <authorList>
            <consortium name="Ensembl"/>
        </authorList>
    </citation>
    <scope>IDENTIFICATION</scope>
</reference>
<protein>
    <submittedName>
        <fullName evidence="8">Sperm associated antigen 1</fullName>
    </submittedName>
</protein>
<dbReference type="Pfam" id="PF13432">
    <property type="entry name" value="TPR_16"/>
    <property type="match status" value="1"/>
</dbReference>
<evidence type="ECO:0000256" key="5">
    <source>
        <dbReference type="PROSITE-ProRule" id="PRU00339"/>
    </source>
</evidence>
<dbReference type="SUPFAM" id="SSF48452">
    <property type="entry name" value="TPR-like"/>
    <property type="match status" value="2"/>
</dbReference>
<comment type="subcellular location">
    <subcellularLocation>
        <location evidence="1">Cytoplasm</location>
    </subcellularLocation>
</comment>
<dbReference type="PANTHER" id="PTHR45984:SF3">
    <property type="entry name" value="SPERM-ASSOCIATED ANTIGEN 1"/>
    <property type="match status" value="1"/>
</dbReference>
<feature type="domain" description="RNA-polymerase II-associated protein 3-like C-terminal" evidence="7">
    <location>
        <begin position="577"/>
        <end position="668"/>
    </location>
</feature>
<organism evidence="8 9">
    <name type="scientific">Serinus canaria</name>
    <name type="common">Island canary</name>
    <name type="synonym">Fringilla canaria</name>
    <dbReference type="NCBI Taxonomy" id="9135"/>
    <lineage>
        <taxon>Eukaryota</taxon>
        <taxon>Metazoa</taxon>
        <taxon>Chordata</taxon>
        <taxon>Craniata</taxon>
        <taxon>Vertebrata</taxon>
        <taxon>Euteleostomi</taxon>
        <taxon>Archelosauria</taxon>
        <taxon>Archosauria</taxon>
        <taxon>Dinosauria</taxon>
        <taxon>Saurischia</taxon>
        <taxon>Theropoda</taxon>
        <taxon>Coelurosauria</taxon>
        <taxon>Aves</taxon>
        <taxon>Neognathae</taxon>
        <taxon>Neoaves</taxon>
        <taxon>Telluraves</taxon>
        <taxon>Australaves</taxon>
        <taxon>Passeriformes</taxon>
        <taxon>Passeroidea</taxon>
        <taxon>Fringillidae</taxon>
        <taxon>Carduelinae</taxon>
        <taxon>Serinus</taxon>
    </lineage>
</organism>
<dbReference type="SMART" id="SM00028">
    <property type="entry name" value="TPR"/>
    <property type="match status" value="7"/>
</dbReference>
<dbReference type="Ensembl" id="ENSSCAT00000006235.1">
    <property type="protein sequence ID" value="ENSSCAP00000005435.1"/>
    <property type="gene ID" value="ENSSCAG00000004335.1"/>
</dbReference>
<accession>A0A8C9MMF4</accession>
<dbReference type="InterPro" id="IPR011990">
    <property type="entry name" value="TPR-like_helical_dom_sf"/>
</dbReference>
<evidence type="ECO:0000256" key="1">
    <source>
        <dbReference type="ARBA" id="ARBA00004496"/>
    </source>
</evidence>
<evidence type="ECO:0000259" key="7">
    <source>
        <dbReference type="Pfam" id="PF13877"/>
    </source>
</evidence>
<dbReference type="GO" id="GO:0005654">
    <property type="term" value="C:nucleoplasm"/>
    <property type="evidence" value="ECO:0007669"/>
    <property type="project" value="Ensembl"/>
</dbReference>
<dbReference type="AlphaFoldDB" id="A0A8C9MMF4"/>
<dbReference type="GO" id="GO:0101031">
    <property type="term" value="C:protein folding chaperone complex"/>
    <property type="evidence" value="ECO:0007669"/>
    <property type="project" value="Ensembl"/>
</dbReference>
<feature type="repeat" description="TPR" evidence="5">
    <location>
        <begin position="209"/>
        <end position="242"/>
    </location>
</feature>
<dbReference type="PANTHER" id="PTHR45984">
    <property type="entry name" value="RNA (RNA) POLYMERASE II ASSOCIATED PROTEIN HOMOLOG"/>
    <property type="match status" value="1"/>
</dbReference>